<dbReference type="Proteomes" id="UP000546642">
    <property type="component" value="Unassembled WGS sequence"/>
</dbReference>
<feature type="compositionally biased region" description="Pro residues" evidence="1">
    <location>
        <begin position="345"/>
        <end position="358"/>
    </location>
</feature>
<reference evidence="4 5" key="1">
    <citation type="submission" date="2020-08" db="EMBL/GenBank/DDBJ databases">
        <title>Sequencing the genomes of 1000 actinobacteria strains.</title>
        <authorList>
            <person name="Klenk H.-P."/>
        </authorList>
    </citation>
    <scope>NUCLEOTIDE SEQUENCE [LARGE SCALE GENOMIC DNA]</scope>
    <source>
        <strain evidence="4 5">DSM 46659</strain>
    </source>
</reference>
<name>A0A7W9YII3_9ACTN</name>
<feature type="region of interest" description="Disordered" evidence="1">
    <location>
        <begin position="274"/>
        <end position="407"/>
    </location>
</feature>
<feature type="signal peptide" evidence="3">
    <location>
        <begin position="1"/>
        <end position="35"/>
    </location>
</feature>
<gene>
    <name evidence="4" type="ORF">HNR23_002869</name>
</gene>
<keyword evidence="2" id="KW-0472">Membrane</keyword>
<feature type="compositionally biased region" description="Gly residues" evidence="1">
    <location>
        <begin position="283"/>
        <end position="293"/>
    </location>
</feature>
<organism evidence="4 5">
    <name type="scientific">Nocardiopsis mwathae</name>
    <dbReference type="NCBI Taxonomy" id="1472723"/>
    <lineage>
        <taxon>Bacteria</taxon>
        <taxon>Bacillati</taxon>
        <taxon>Actinomycetota</taxon>
        <taxon>Actinomycetes</taxon>
        <taxon>Streptosporangiales</taxon>
        <taxon>Nocardiopsidaceae</taxon>
        <taxon>Nocardiopsis</taxon>
    </lineage>
</organism>
<feature type="transmembrane region" description="Helical" evidence="2">
    <location>
        <begin position="411"/>
        <end position="432"/>
    </location>
</feature>
<feature type="compositionally biased region" description="Low complexity" evidence="1">
    <location>
        <begin position="359"/>
        <end position="369"/>
    </location>
</feature>
<sequence>MTASSPTPHRRLIAVGSAITAAGALTLAGALPALAASAFSPIGADPAGAHYAAARIAAVEWCVQGVIGDVDTDRAGGDDTADWSRDADRIGAAPHFRIPPGTAHSAVTRAEDGLTAVAAVTDLRFTPDCGPFAVPDDSGGEHVPTAFQDTDTVAVGYAEASASWSQEEGARARIAVEGLEILGEPVDLGEGPYRDGFTEEGDDGDSVRVEVTAERYVTEVDEGVPHGSGPGAAAAPGTANAWLAIRFDVAWLDRDGEPTDTVAYRLDLAQAGVHSAAPPTGPADGGATRGGGSHTPAGEDAGSTGGGGATGASEPPVFSGNPTPEPDPQPAPPPPGRGADVSPAPETPRGPEPSPRPRSPSSASASAPPQVTGAPPSPRPSPTVAQPVLPAPTPPVSDSGGSDRLPITGSALFGLVGSGLVALGGGSAAIYLGRARKAGIDGDDV</sequence>
<evidence type="ECO:0000256" key="2">
    <source>
        <dbReference type="SAM" id="Phobius"/>
    </source>
</evidence>
<dbReference type="InterPro" id="IPR006311">
    <property type="entry name" value="TAT_signal"/>
</dbReference>
<evidence type="ECO:0000256" key="1">
    <source>
        <dbReference type="SAM" id="MobiDB-lite"/>
    </source>
</evidence>
<feature type="compositionally biased region" description="Pro residues" evidence="1">
    <location>
        <begin position="323"/>
        <end position="336"/>
    </location>
</feature>
<keyword evidence="5" id="KW-1185">Reference proteome</keyword>
<comment type="caution">
    <text evidence="4">The sequence shown here is derived from an EMBL/GenBank/DDBJ whole genome shotgun (WGS) entry which is preliminary data.</text>
</comment>
<dbReference type="EMBL" id="JACHDS010000001">
    <property type="protein sequence ID" value="MBB6172809.1"/>
    <property type="molecule type" value="Genomic_DNA"/>
</dbReference>
<accession>A0A7W9YII3</accession>
<keyword evidence="3" id="KW-0732">Signal</keyword>
<evidence type="ECO:0000256" key="3">
    <source>
        <dbReference type="SAM" id="SignalP"/>
    </source>
</evidence>
<dbReference type="RefSeq" id="WP_184076050.1">
    <property type="nucleotide sequence ID" value="NZ_JACHDS010000001.1"/>
</dbReference>
<keyword evidence="2" id="KW-1133">Transmembrane helix</keyword>
<keyword evidence="2" id="KW-0812">Transmembrane</keyword>
<dbReference type="AlphaFoldDB" id="A0A7W9YII3"/>
<evidence type="ECO:0000313" key="5">
    <source>
        <dbReference type="Proteomes" id="UP000546642"/>
    </source>
</evidence>
<evidence type="ECO:0000313" key="4">
    <source>
        <dbReference type="EMBL" id="MBB6172809.1"/>
    </source>
</evidence>
<proteinExistence type="predicted"/>
<feature type="chain" id="PRO_5030881688" evidence="3">
    <location>
        <begin position="36"/>
        <end position="445"/>
    </location>
</feature>
<dbReference type="PROSITE" id="PS51318">
    <property type="entry name" value="TAT"/>
    <property type="match status" value="1"/>
</dbReference>
<protein>
    <submittedName>
        <fullName evidence="4">Uncharacterized protein</fullName>
    </submittedName>
</protein>